<feature type="transmembrane region" description="Helical" evidence="2">
    <location>
        <begin position="123"/>
        <end position="145"/>
    </location>
</feature>
<feature type="transmembrane region" description="Helical" evidence="2">
    <location>
        <begin position="25"/>
        <end position="48"/>
    </location>
</feature>
<dbReference type="EMBL" id="JAEKNR010000019">
    <property type="protein sequence ID" value="MBJ7596711.1"/>
    <property type="molecule type" value="Genomic_DNA"/>
</dbReference>
<comment type="caution">
    <text evidence="3">The sequence shown here is derived from an EMBL/GenBank/DDBJ whole genome shotgun (WGS) entry which is preliminary data.</text>
</comment>
<proteinExistence type="predicted"/>
<evidence type="ECO:0000256" key="2">
    <source>
        <dbReference type="SAM" id="Phobius"/>
    </source>
</evidence>
<sequence length="509" mass="52534">MTLLPMGTSGGSRAEAVGRSLPPRLAAGLVFFASGAVLVIEVVGLRLVAPYVGVTLQTSSAVIGLALAGIALGAWSGGRLADQSGPRRLLPIALVLAGVVTCATLPLVRLLGPSLASRDPVSVTLLAFIAVFAPSVFLSSVPPMVVKLQLRDLERTGTVVGRLSSLGTLGAIIATFLTGFVLLAALPTTAIVLGLGALTVLIGLALGLTPGSWRRPPAMLVLAGLLGLVLPPLVPTPCGVETAYHCASVVKDPARATGRYLVMDSLLHSYVDLADPRYLLFSYIQAIASTADVMRPAGRPMRVLHLGAGGLTMPRYLAATRPGSSSRVLEIDPGVIALDRSQLALGSVPNLVVDVEDARLGLRDETARGRDLVIGDAFGGLAVPWQLTTREVVSAIARILGPQGIYAVNIIDNPPNRFIHAEAATIAAVFPFVAVVAEAPEISGASGGNFVVLASAAPLPLAALQDRLAARGSSLQVAARGRLAGFIGRAEILTDDHAPVDQLLTPVHR</sequence>
<dbReference type="Gene3D" id="3.40.50.150">
    <property type="entry name" value="Vaccinia Virus protein VP39"/>
    <property type="match status" value="1"/>
</dbReference>
<protein>
    <submittedName>
        <fullName evidence="3">Fused MFS/spermidine synthase</fullName>
    </submittedName>
</protein>
<keyword evidence="2" id="KW-1133">Transmembrane helix</keyword>
<dbReference type="PANTHER" id="PTHR43317">
    <property type="entry name" value="THERMOSPERMINE SYNTHASE ACAULIS5"/>
    <property type="match status" value="1"/>
</dbReference>
<reference evidence="3" key="1">
    <citation type="submission" date="2020-10" db="EMBL/GenBank/DDBJ databases">
        <title>Ca. Dormibacterota MAGs.</title>
        <authorList>
            <person name="Montgomery K."/>
        </authorList>
    </citation>
    <scope>NUCLEOTIDE SEQUENCE [LARGE SCALE GENOMIC DNA]</scope>
    <source>
        <strain evidence="3">SC8812_S17_10</strain>
    </source>
</reference>
<gene>
    <name evidence="3" type="ORF">JF922_01305</name>
</gene>
<keyword evidence="4" id="KW-1185">Reference proteome</keyword>
<keyword evidence="2" id="KW-0812">Transmembrane</keyword>
<accession>A0A934JVU1</accession>
<dbReference type="InterPro" id="IPR029063">
    <property type="entry name" value="SAM-dependent_MTases_sf"/>
</dbReference>
<dbReference type="Proteomes" id="UP000612893">
    <property type="component" value="Unassembled WGS sequence"/>
</dbReference>
<dbReference type="PANTHER" id="PTHR43317:SF1">
    <property type="entry name" value="THERMOSPERMINE SYNTHASE ACAULIS5"/>
    <property type="match status" value="1"/>
</dbReference>
<keyword evidence="2" id="KW-0472">Membrane</keyword>
<dbReference type="SUPFAM" id="SSF103473">
    <property type="entry name" value="MFS general substrate transporter"/>
    <property type="match status" value="1"/>
</dbReference>
<feature type="transmembrane region" description="Helical" evidence="2">
    <location>
        <begin position="191"/>
        <end position="209"/>
    </location>
</feature>
<feature type="transmembrane region" description="Helical" evidence="2">
    <location>
        <begin position="89"/>
        <end position="111"/>
    </location>
</feature>
<feature type="transmembrane region" description="Helical" evidence="2">
    <location>
        <begin position="54"/>
        <end position="77"/>
    </location>
</feature>
<name>A0A934JVU1_9BACT</name>
<dbReference type="InterPro" id="IPR036259">
    <property type="entry name" value="MFS_trans_sf"/>
</dbReference>
<evidence type="ECO:0000256" key="1">
    <source>
        <dbReference type="ARBA" id="ARBA00023115"/>
    </source>
</evidence>
<evidence type="ECO:0000313" key="3">
    <source>
        <dbReference type="EMBL" id="MBJ7596711.1"/>
    </source>
</evidence>
<dbReference type="Gene3D" id="1.20.1250.20">
    <property type="entry name" value="MFS general substrate transporter like domains"/>
    <property type="match status" value="1"/>
</dbReference>
<dbReference type="SUPFAM" id="SSF53335">
    <property type="entry name" value="S-adenosyl-L-methionine-dependent methyltransferases"/>
    <property type="match status" value="1"/>
</dbReference>
<organism evidence="3 4">
    <name type="scientific">Candidatus Nephthysia bennettiae</name>
    <dbReference type="NCBI Taxonomy" id="3127016"/>
    <lineage>
        <taxon>Bacteria</taxon>
        <taxon>Bacillati</taxon>
        <taxon>Candidatus Dormiibacterota</taxon>
        <taxon>Candidatus Dormibacteria</taxon>
        <taxon>Candidatus Dormibacterales</taxon>
        <taxon>Candidatus Dormibacteraceae</taxon>
        <taxon>Candidatus Nephthysia</taxon>
    </lineage>
</organism>
<keyword evidence="1" id="KW-0620">Polyamine biosynthesis</keyword>
<dbReference type="GO" id="GO:0006596">
    <property type="term" value="P:polyamine biosynthetic process"/>
    <property type="evidence" value="ECO:0007669"/>
    <property type="project" value="UniProtKB-KW"/>
</dbReference>
<dbReference type="NCBIfam" id="NF037959">
    <property type="entry name" value="MFS_SpdSyn"/>
    <property type="match status" value="1"/>
</dbReference>
<feature type="transmembrane region" description="Helical" evidence="2">
    <location>
        <begin position="166"/>
        <end position="185"/>
    </location>
</feature>
<dbReference type="CDD" id="cd02440">
    <property type="entry name" value="AdoMet_MTases"/>
    <property type="match status" value="1"/>
</dbReference>
<evidence type="ECO:0000313" key="4">
    <source>
        <dbReference type="Proteomes" id="UP000612893"/>
    </source>
</evidence>
<dbReference type="AlphaFoldDB" id="A0A934JVU1"/>